<evidence type="ECO:0000259" key="2">
    <source>
        <dbReference type="PROSITE" id="PS50878"/>
    </source>
</evidence>
<comment type="caution">
    <text evidence="3">The sequence shown here is derived from an EMBL/GenBank/DDBJ whole genome shotgun (WGS) entry which is preliminary data.</text>
</comment>
<dbReference type="CDD" id="cd01650">
    <property type="entry name" value="RT_nLTR_like"/>
    <property type="match status" value="1"/>
</dbReference>
<reference evidence="3" key="1">
    <citation type="submission" date="2023-03" db="EMBL/GenBank/DDBJ databases">
        <title>Chromosome-scale reference genome and RAD-based genetic map of yellow starthistle (Centaurea solstitialis) reveal putative structural variation and QTLs associated with invader traits.</title>
        <authorList>
            <person name="Reatini B."/>
            <person name="Cang F.A."/>
            <person name="Jiang Q."/>
            <person name="Mckibben M.T.W."/>
            <person name="Barker M.S."/>
            <person name="Rieseberg L.H."/>
            <person name="Dlugosch K.M."/>
        </authorList>
    </citation>
    <scope>NUCLEOTIDE SEQUENCE</scope>
    <source>
        <strain evidence="3">CAN-66</strain>
        <tissue evidence="3">Leaf</tissue>
    </source>
</reference>
<sequence length="863" mass="96748">MGEGDDGVWSPEGFRQFSTKPSVGDRPAVGEEFEESDDGGLRGAIDGNSINNLERSGGASGPTPFAVGLDDPVRGVGSLNGPNGSVGPVFFSNNNSPSKQIPKETNSSSIPSQGTRSTSVGGSIRLNGTSKTSVIKKKRLPAESSKIKLGGMGPLGKGRMSYHLIKQMARSSAKKKIGTKQTKRKGRIQETKLGKWSKEMVGNVWGWDNGEFVQVPAEGNSGGLVLIWDPSCFKCDFFIAEKNFLVVIGGWTGINGLVGFINVYGPREQKERLLTWQKVEDLCTRQDVKWCVFGDFNEVRGDHEILNTITNLRGAEDFNSFIGNCDLIEVPLGNRRFTRVSDDGRKFSKLDRFLISRNFGDVWKGLGTIALDRRWSDHYPIMLSDSSKNFGPKPIKVFDTWLDGKEAEDLVRDVWSKECLAFKPDRIKDKLKNVRLALHEKNRGGANACQAEIDQFKAEMKALEEAAEVRNFNDVERSNWMAAREKWLKAEKRNFDMLRQKAKLKWFVEGDENSKIFHAAIRKRNRTNGLKGVNINAEWIEEPSRIKNEVMGFFKKQFSSQKVRGATLISEKFKKLREDEAADLEKPFSEEEVLEAIKGCGNNKAPGPDGTSIKFVRKFWDVIKGDFLEAIGYFWENKEISEGCNASFVTLIPKVANPIGLNEYRPISLVGIYYKIISKLLTERLKKVIGKLIGDKQSAFIQGRFILDGVLIANEVVEDLRKAKKKGMIFKVDFEKAYDSVEWDFLLDIMKTMGFGEKWRKWVEVCLKSASISILVNGAPTKEFKMTRGIRQGNPLAPFLFLLIAEGLHILMLEAREKGLFDGVRVGKDGVEVSHLQYADDAVFFGGWSHENLKKPNVDPQML</sequence>
<feature type="compositionally biased region" description="Polar residues" evidence="1">
    <location>
        <begin position="91"/>
        <end position="133"/>
    </location>
</feature>
<organism evidence="3 4">
    <name type="scientific">Centaurea solstitialis</name>
    <name type="common">yellow star-thistle</name>
    <dbReference type="NCBI Taxonomy" id="347529"/>
    <lineage>
        <taxon>Eukaryota</taxon>
        <taxon>Viridiplantae</taxon>
        <taxon>Streptophyta</taxon>
        <taxon>Embryophyta</taxon>
        <taxon>Tracheophyta</taxon>
        <taxon>Spermatophyta</taxon>
        <taxon>Magnoliopsida</taxon>
        <taxon>eudicotyledons</taxon>
        <taxon>Gunneridae</taxon>
        <taxon>Pentapetalae</taxon>
        <taxon>asterids</taxon>
        <taxon>campanulids</taxon>
        <taxon>Asterales</taxon>
        <taxon>Asteraceae</taxon>
        <taxon>Carduoideae</taxon>
        <taxon>Cardueae</taxon>
        <taxon>Centaureinae</taxon>
        <taxon>Centaurea</taxon>
    </lineage>
</organism>
<dbReference type="AlphaFoldDB" id="A0AA38T3H5"/>
<dbReference type="Gene3D" id="3.60.10.10">
    <property type="entry name" value="Endonuclease/exonuclease/phosphatase"/>
    <property type="match status" value="1"/>
</dbReference>
<dbReference type="PANTHER" id="PTHR31635:SF196">
    <property type="entry name" value="REVERSE TRANSCRIPTASE DOMAIN-CONTAINING PROTEIN-RELATED"/>
    <property type="match status" value="1"/>
</dbReference>
<evidence type="ECO:0000313" key="3">
    <source>
        <dbReference type="EMBL" id="KAJ9543548.1"/>
    </source>
</evidence>
<evidence type="ECO:0000256" key="1">
    <source>
        <dbReference type="SAM" id="MobiDB-lite"/>
    </source>
</evidence>
<dbReference type="InterPro" id="IPR000477">
    <property type="entry name" value="RT_dom"/>
</dbReference>
<feature type="region of interest" description="Disordered" evidence="1">
    <location>
        <begin position="1"/>
        <end position="69"/>
    </location>
</feature>
<keyword evidence="4" id="KW-1185">Reference proteome</keyword>
<gene>
    <name evidence="3" type="ORF">OSB04_023255</name>
</gene>
<dbReference type="PANTHER" id="PTHR31635">
    <property type="entry name" value="REVERSE TRANSCRIPTASE DOMAIN-CONTAINING PROTEIN-RELATED"/>
    <property type="match status" value="1"/>
</dbReference>
<protein>
    <recommendedName>
        <fullName evidence="2">Reverse transcriptase domain-containing protein</fullName>
    </recommendedName>
</protein>
<dbReference type="Pfam" id="PF00078">
    <property type="entry name" value="RVT_1"/>
    <property type="match status" value="1"/>
</dbReference>
<name>A0AA38T3H5_9ASTR</name>
<feature type="region of interest" description="Disordered" evidence="1">
    <location>
        <begin position="87"/>
        <end position="139"/>
    </location>
</feature>
<accession>A0AA38T3H5</accession>
<dbReference type="EMBL" id="JARYMX010000006">
    <property type="protein sequence ID" value="KAJ9543548.1"/>
    <property type="molecule type" value="Genomic_DNA"/>
</dbReference>
<dbReference type="PROSITE" id="PS50878">
    <property type="entry name" value="RT_POL"/>
    <property type="match status" value="1"/>
</dbReference>
<feature type="domain" description="Reverse transcriptase" evidence="2">
    <location>
        <begin position="633"/>
        <end position="863"/>
    </location>
</feature>
<proteinExistence type="predicted"/>
<dbReference type="InterPro" id="IPR036691">
    <property type="entry name" value="Endo/exonu/phosph_ase_sf"/>
</dbReference>
<dbReference type="SUPFAM" id="SSF56219">
    <property type="entry name" value="DNase I-like"/>
    <property type="match status" value="1"/>
</dbReference>
<evidence type="ECO:0000313" key="4">
    <source>
        <dbReference type="Proteomes" id="UP001172457"/>
    </source>
</evidence>
<dbReference type="Proteomes" id="UP001172457">
    <property type="component" value="Chromosome 6"/>
</dbReference>